<keyword evidence="1" id="KW-0812">Transmembrane</keyword>
<sequence>MQTAGWLLYMLLQVYIWLLLARMIISWIPMFAPRWRPRGILASLFEIIYTLTDPPIRALRKIIPPLNLGGVSLDIAFMAVFIGVYVLQRVIVQVFF</sequence>
<protein>
    <recommendedName>
        <fullName evidence="3">YggT family protein</fullName>
    </recommendedName>
</protein>
<comment type="caution">
    <text evidence="2">The sequence shown here is derived from an EMBL/GenBank/DDBJ whole genome shotgun (WGS) entry which is preliminary data.</text>
</comment>
<feature type="transmembrane region" description="Helical" evidence="1">
    <location>
        <begin position="6"/>
        <end position="28"/>
    </location>
</feature>
<dbReference type="EMBL" id="VSSQ01005831">
    <property type="protein sequence ID" value="MPM30594.1"/>
    <property type="molecule type" value="Genomic_DNA"/>
</dbReference>
<evidence type="ECO:0000313" key="2">
    <source>
        <dbReference type="EMBL" id="MPM30594.1"/>
    </source>
</evidence>
<name>A0A644YX68_9ZZZZ</name>
<dbReference type="AlphaFoldDB" id="A0A644YX68"/>
<accession>A0A644YX68</accession>
<evidence type="ECO:0008006" key="3">
    <source>
        <dbReference type="Google" id="ProtNLM"/>
    </source>
</evidence>
<dbReference type="InterPro" id="IPR003425">
    <property type="entry name" value="CCB3/YggT"/>
</dbReference>
<gene>
    <name evidence="2" type="ORF">SDC9_77144</name>
</gene>
<evidence type="ECO:0000256" key="1">
    <source>
        <dbReference type="SAM" id="Phobius"/>
    </source>
</evidence>
<feature type="transmembrane region" description="Helical" evidence="1">
    <location>
        <begin position="66"/>
        <end position="87"/>
    </location>
</feature>
<reference evidence="2" key="1">
    <citation type="submission" date="2019-08" db="EMBL/GenBank/DDBJ databases">
        <authorList>
            <person name="Kucharzyk K."/>
            <person name="Murdoch R.W."/>
            <person name="Higgins S."/>
            <person name="Loffler F."/>
        </authorList>
    </citation>
    <scope>NUCLEOTIDE SEQUENCE</scope>
</reference>
<organism evidence="2">
    <name type="scientific">bioreactor metagenome</name>
    <dbReference type="NCBI Taxonomy" id="1076179"/>
    <lineage>
        <taxon>unclassified sequences</taxon>
        <taxon>metagenomes</taxon>
        <taxon>ecological metagenomes</taxon>
    </lineage>
</organism>
<dbReference type="GO" id="GO:0016020">
    <property type="term" value="C:membrane"/>
    <property type="evidence" value="ECO:0007669"/>
    <property type="project" value="InterPro"/>
</dbReference>
<keyword evidence="1" id="KW-1133">Transmembrane helix</keyword>
<dbReference type="Pfam" id="PF02325">
    <property type="entry name" value="CCB3_YggT"/>
    <property type="match status" value="1"/>
</dbReference>
<proteinExistence type="predicted"/>
<keyword evidence="1" id="KW-0472">Membrane</keyword>